<dbReference type="PANTHER" id="PTHR16058">
    <property type="entry name" value="DOUBLE ZINC RIBBON AND ANKYRIN REPEAT-CONTAINING PROTEIN 1"/>
    <property type="match status" value="1"/>
</dbReference>
<evidence type="ECO:0000256" key="5">
    <source>
        <dbReference type="ARBA" id="ARBA00022833"/>
    </source>
</evidence>
<dbReference type="Pfam" id="PF12773">
    <property type="entry name" value="DZR"/>
    <property type="match status" value="1"/>
</dbReference>
<dbReference type="InterPro" id="IPR036770">
    <property type="entry name" value="Ankyrin_rpt-contain_sf"/>
</dbReference>
<organism evidence="11 12">
    <name type="scientific">Zonotrichia albicollis</name>
    <name type="common">White-throated sparrow</name>
    <name type="synonym">Fringilla albicollis</name>
    <dbReference type="NCBI Taxonomy" id="44394"/>
    <lineage>
        <taxon>Eukaryota</taxon>
        <taxon>Metazoa</taxon>
        <taxon>Chordata</taxon>
        <taxon>Craniata</taxon>
        <taxon>Vertebrata</taxon>
        <taxon>Euteleostomi</taxon>
        <taxon>Archelosauria</taxon>
        <taxon>Archosauria</taxon>
        <taxon>Dinosauria</taxon>
        <taxon>Saurischia</taxon>
        <taxon>Theropoda</taxon>
        <taxon>Coelurosauria</taxon>
        <taxon>Aves</taxon>
        <taxon>Neognathae</taxon>
        <taxon>Neoaves</taxon>
        <taxon>Telluraves</taxon>
        <taxon>Australaves</taxon>
        <taxon>Passeriformes</taxon>
        <taxon>Passerellidae</taxon>
        <taxon>Zonotrichia</taxon>
    </lineage>
</organism>
<name>A0A8D2QD72_ZONAL</name>
<dbReference type="SUPFAM" id="SSF48403">
    <property type="entry name" value="Ankyrin repeat"/>
    <property type="match status" value="1"/>
</dbReference>
<evidence type="ECO:0000256" key="7">
    <source>
        <dbReference type="ARBA" id="ARBA00023273"/>
    </source>
</evidence>
<dbReference type="InterPro" id="IPR052481">
    <property type="entry name" value="DZAN1"/>
</dbReference>
<keyword evidence="7" id="KW-0966">Cell projection</keyword>
<dbReference type="InterPro" id="IPR002110">
    <property type="entry name" value="Ankyrin_rpt"/>
</dbReference>
<dbReference type="AlphaFoldDB" id="A0A8D2QD72"/>
<keyword evidence="12" id="KW-1185">Reference proteome</keyword>
<keyword evidence="2" id="KW-0479">Metal-binding</keyword>
<evidence type="ECO:0000313" key="12">
    <source>
        <dbReference type="Proteomes" id="UP000694413"/>
    </source>
</evidence>
<accession>A0A8D2QD72</accession>
<dbReference type="GO" id="GO:0008270">
    <property type="term" value="F:zinc ion binding"/>
    <property type="evidence" value="ECO:0007669"/>
    <property type="project" value="UniProtKB-KW"/>
</dbReference>
<dbReference type="InterPro" id="IPR026876">
    <property type="entry name" value="Fn3_assoc_repeat"/>
</dbReference>
<reference evidence="11" key="2">
    <citation type="submission" date="2025-09" db="UniProtKB">
        <authorList>
            <consortium name="Ensembl"/>
        </authorList>
    </citation>
    <scope>IDENTIFICATION</scope>
</reference>
<dbReference type="InterPro" id="IPR025874">
    <property type="entry name" value="DZR"/>
</dbReference>
<dbReference type="GO" id="GO:0042462">
    <property type="term" value="P:eye photoreceptor cell development"/>
    <property type="evidence" value="ECO:0007669"/>
    <property type="project" value="TreeGrafter"/>
</dbReference>
<dbReference type="Gene3D" id="1.25.40.20">
    <property type="entry name" value="Ankyrin repeat-containing domain"/>
    <property type="match status" value="1"/>
</dbReference>
<proteinExistence type="predicted"/>
<gene>
    <name evidence="11" type="primary">DZANK1</name>
</gene>
<evidence type="ECO:0000256" key="9">
    <source>
        <dbReference type="SAM" id="MobiDB-lite"/>
    </source>
</evidence>
<protein>
    <recommendedName>
        <fullName evidence="8">Double zinc ribbon and ankyrin repeat-containing protein 1</fullName>
    </recommendedName>
</protein>
<dbReference type="SUPFAM" id="SSF57184">
    <property type="entry name" value="Growth factor receptor domain"/>
    <property type="match status" value="1"/>
</dbReference>
<evidence type="ECO:0000256" key="2">
    <source>
        <dbReference type="ARBA" id="ARBA00022723"/>
    </source>
</evidence>
<dbReference type="Pfam" id="PF12796">
    <property type="entry name" value="Ank_2"/>
    <property type="match status" value="1"/>
</dbReference>
<dbReference type="GO" id="GO:0005929">
    <property type="term" value="C:cilium"/>
    <property type="evidence" value="ECO:0007669"/>
    <property type="project" value="UniProtKB-SubCell"/>
</dbReference>
<keyword evidence="4" id="KW-0863">Zinc-finger</keyword>
<evidence type="ECO:0000256" key="3">
    <source>
        <dbReference type="ARBA" id="ARBA00022737"/>
    </source>
</evidence>
<evidence type="ECO:0000313" key="11">
    <source>
        <dbReference type="Ensembl" id="ENSZALP00000007278.1"/>
    </source>
</evidence>
<dbReference type="Proteomes" id="UP000694413">
    <property type="component" value="Unassembled WGS sequence"/>
</dbReference>
<sequence>MSMGSGTSGFTFTSAMARLAPPRGDDVRNARRRGRAVSVAWQRPMWGGSGVLGNGAGSRGIDRDRAGSRGSLLGKMTAGSVSAPQIFPLRIPPPGKAQREIDTNTLIEIKSDTPEASIYYTLDGSKPEVSRKPGYGPYNTLEYKGPIMLPEGRIMVKALAVTKDYRESSIVTKVFVVEYQQPNFLFPVEDDDKNFLKDMAIQNKEGGTFTTKPKKNRLNVEIKPAWDETSQDLQDRKSSHRSPQGPQLLASGLGATEHREESTSAQQMESLQFASSSTVTVQKSLVSTHMSRIQSETDFLKCAHCSAPRLSEPLAHFCQKCGSPVPPVPFQRFPVPEGTQMAPCLECRHLVPMNTPTCIICEAPIAPQLQPQTNICIKGKVICQVCGTGNPLHHKHCATCESKLPEVQMPTFGGDWCPSLQGQPGQTARCSKCGGVNRSDARFCAWCGAKPGPPPSYFACSKCGTSNQPYARFCVSCGVYIEPPSRQSSPGTPMDRGHLLASSQAKLLQAQVAWQTCPVSLPKSRAELTEREDKGTQTIGLFYPSSKLLEKKELELISQKEKVEKMSDHKPLLTAISPGKGYWRKQLDHVCAHLRSYAQNNPEFRTLIGEPQMGKINYATISEDDCEVTITLNFAAVYKNIHPNRAVKLSNDYLRAGTEVTDGQDGSQTNFGRDDPNVFHSRGKIKRTKSRTLMGKESRLSPESRQLLDELGQTGKGRISFIEQLLSDGADPNSLSQEERPALTVAVLNKHTGAISPLVQKGADIDQQSGPHNNTALHEAVLLGLEGEESVRALLGCNASVQKKNAAGHSALDLAVAAGDNKVISLFQLKVLGLWEHLTTCVQFCLQNPRPCLISLGPATVKPFLQDCPIPFQQFRAQSPSGCTLLCKFSFPFQAKGQTKPSQAQMHFNVSEMSVMPDEH</sequence>
<evidence type="ECO:0000256" key="8">
    <source>
        <dbReference type="ARBA" id="ARBA00039856"/>
    </source>
</evidence>
<keyword evidence="6" id="KW-0040">ANK repeat</keyword>
<keyword evidence="3" id="KW-0677">Repeat</keyword>
<feature type="region of interest" description="Disordered" evidence="9">
    <location>
        <begin position="222"/>
        <end position="265"/>
    </location>
</feature>
<dbReference type="InterPro" id="IPR009030">
    <property type="entry name" value="Growth_fac_rcpt_cys_sf"/>
</dbReference>
<evidence type="ECO:0000256" key="6">
    <source>
        <dbReference type="ARBA" id="ARBA00023043"/>
    </source>
</evidence>
<dbReference type="Ensembl" id="ENSZALT00000010443.1">
    <property type="protein sequence ID" value="ENSZALP00000007278.1"/>
    <property type="gene ID" value="ENSZALG00000006491.1"/>
</dbReference>
<evidence type="ECO:0000256" key="1">
    <source>
        <dbReference type="ARBA" id="ARBA00004138"/>
    </source>
</evidence>
<reference evidence="11" key="1">
    <citation type="submission" date="2025-08" db="UniProtKB">
        <authorList>
            <consortium name="Ensembl"/>
        </authorList>
    </citation>
    <scope>IDENTIFICATION</scope>
</reference>
<evidence type="ECO:0000259" key="10">
    <source>
        <dbReference type="Pfam" id="PF12773"/>
    </source>
</evidence>
<evidence type="ECO:0000256" key="4">
    <source>
        <dbReference type="ARBA" id="ARBA00022771"/>
    </source>
</evidence>
<dbReference type="PANTHER" id="PTHR16058:SF4">
    <property type="entry name" value="DOUBLE ZINC RIBBON AND ANKYRIN REPEAT-CONTAINING PROTEIN 1"/>
    <property type="match status" value="1"/>
</dbReference>
<dbReference type="Pfam" id="PF13287">
    <property type="entry name" value="Fn3_assoc"/>
    <property type="match status" value="1"/>
</dbReference>
<feature type="domain" description="DZANK-type" evidence="10">
    <location>
        <begin position="430"/>
        <end position="478"/>
    </location>
</feature>
<keyword evidence="5" id="KW-0862">Zinc</keyword>
<comment type="subcellular location">
    <subcellularLocation>
        <location evidence="1">Cell projection</location>
        <location evidence="1">Cilium</location>
    </subcellularLocation>
</comment>